<dbReference type="InterPro" id="IPR030395">
    <property type="entry name" value="GP_PDE_dom"/>
</dbReference>
<organism evidence="3 4">
    <name type="scientific">Sphingobacterium spiritivorum</name>
    <name type="common">Flavobacterium spiritivorum</name>
    <dbReference type="NCBI Taxonomy" id="258"/>
    <lineage>
        <taxon>Bacteria</taxon>
        <taxon>Pseudomonadati</taxon>
        <taxon>Bacteroidota</taxon>
        <taxon>Sphingobacteriia</taxon>
        <taxon>Sphingobacteriales</taxon>
        <taxon>Sphingobacteriaceae</taxon>
        <taxon>Sphingobacterium</taxon>
    </lineage>
</organism>
<dbReference type="GO" id="GO:0006629">
    <property type="term" value="P:lipid metabolic process"/>
    <property type="evidence" value="ECO:0007669"/>
    <property type="project" value="InterPro"/>
</dbReference>
<name>A0A380CWX0_SPHSI</name>
<dbReference type="EMBL" id="UGYW01000002">
    <property type="protein sequence ID" value="SUJ29886.1"/>
    <property type="molecule type" value="Genomic_DNA"/>
</dbReference>
<feature type="signal peptide" evidence="1">
    <location>
        <begin position="1"/>
        <end position="22"/>
    </location>
</feature>
<evidence type="ECO:0000313" key="4">
    <source>
        <dbReference type="Proteomes" id="UP000254893"/>
    </source>
</evidence>
<proteinExistence type="predicted"/>
<sequence>MKFYSFALCGLALTLGFSSCSMFNKKNQLVNDRFPDFSAEAHRGGRGLYPENTIEAMKMTIEHMPHITTLEMDCHITADKKVVVTHDDYLNPKYIRYADGKDIPADKKDLKIYKFDYNELKTYDTGSKLYSDFPDQLKLKTHIPLLSELIDAAEAEAELHRKSPMFYNIETKSSPKGDNILHPQPSTFVDLMVEVIMNKGIGSRTIIQSFDKRTIQYLNKMYPQLKSSYLIDGKNKQTVEELIKDLGFTPFIISPNYSLVTKEFVTDCHARGIKVIPWTANTKEEIKRLKKLKVDGIISDYPNLL</sequence>
<evidence type="ECO:0000259" key="2">
    <source>
        <dbReference type="PROSITE" id="PS51704"/>
    </source>
</evidence>
<dbReference type="GO" id="GO:0008889">
    <property type="term" value="F:glycerophosphodiester phosphodiesterase activity"/>
    <property type="evidence" value="ECO:0007669"/>
    <property type="project" value="UniProtKB-EC"/>
</dbReference>
<dbReference type="PROSITE" id="PS51704">
    <property type="entry name" value="GP_PDE"/>
    <property type="match status" value="1"/>
</dbReference>
<dbReference type="InterPro" id="IPR017946">
    <property type="entry name" value="PLC-like_Pdiesterase_TIM-brl"/>
</dbReference>
<evidence type="ECO:0000313" key="3">
    <source>
        <dbReference type="EMBL" id="SUJ29886.1"/>
    </source>
</evidence>
<protein>
    <submittedName>
        <fullName evidence="3">Glycerophosphoryl diester phosphodiesterase</fullName>
        <ecNumber evidence="3">3.1.4.46</ecNumber>
    </submittedName>
</protein>
<accession>A0A380CWX0</accession>
<evidence type="ECO:0000256" key="1">
    <source>
        <dbReference type="SAM" id="SignalP"/>
    </source>
</evidence>
<feature type="domain" description="GP-PDE" evidence="2">
    <location>
        <begin position="37"/>
        <end position="305"/>
    </location>
</feature>
<keyword evidence="1" id="KW-0732">Signal</keyword>
<dbReference type="PANTHER" id="PTHR46211">
    <property type="entry name" value="GLYCEROPHOSPHORYL DIESTER PHOSPHODIESTERASE"/>
    <property type="match status" value="1"/>
</dbReference>
<dbReference type="Gene3D" id="3.20.20.190">
    <property type="entry name" value="Phosphatidylinositol (PI) phosphodiesterase"/>
    <property type="match status" value="1"/>
</dbReference>
<gene>
    <name evidence="3" type="primary">ugpQ_3</name>
    <name evidence="3" type="ORF">NCTC11388_04687</name>
</gene>
<dbReference type="SUPFAM" id="SSF51695">
    <property type="entry name" value="PLC-like phosphodiesterases"/>
    <property type="match status" value="1"/>
</dbReference>
<feature type="chain" id="PRO_5016912899" evidence="1">
    <location>
        <begin position="23"/>
        <end position="305"/>
    </location>
</feature>
<dbReference type="Pfam" id="PF03009">
    <property type="entry name" value="GDPD"/>
    <property type="match status" value="1"/>
</dbReference>
<reference evidence="3 4" key="1">
    <citation type="submission" date="2018-06" db="EMBL/GenBank/DDBJ databases">
        <authorList>
            <consortium name="Pathogen Informatics"/>
            <person name="Doyle S."/>
        </authorList>
    </citation>
    <scope>NUCLEOTIDE SEQUENCE [LARGE SCALE GENOMIC DNA]</scope>
    <source>
        <strain evidence="3 4">NCTC11388</strain>
    </source>
</reference>
<dbReference type="EC" id="3.1.4.46" evidence="3"/>
<dbReference type="AlphaFoldDB" id="A0A380CWX0"/>
<dbReference type="PANTHER" id="PTHR46211:SF14">
    <property type="entry name" value="GLYCEROPHOSPHODIESTER PHOSPHODIESTERASE"/>
    <property type="match status" value="1"/>
</dbReference>
<keyword evidence="3" id="KW-0378">Hydrolase</keyword>
<dbReference type="PROSITE" id="PS51257">
    <property type="entry name" value="PROKAR_LIPOPROTEIN"/>
    <property type="match status" value="1"/>
</dbReference>
<dbReference type="Proteomes" id="UP000254893">
    <property type="component" value="Unassembled WGS sequence"/>
</dbReference>